<dbReference type="GO" id="GO:0005737">
    <property type="term" value="C:cytoplasm"/>
    <property type="evidence" value="ECO:0007669"/>
    <property type="project" value="TreeGrafter"/>
</dbReference>
<reference evidence="5 6" key="1">
    <citation type="journal article" date="2017" name="Mycologia">
        <title>Bifiguratus adelaidae, gen. et sp. nov., a new member of Mucoromycotina in endophytic and soil-dwelling habitats.</title>
        <authorList>
            <person name="Torres-Cruz T.J."/>
            <person name="Billingsley Tobias T.L."/>
            <person name="Almatruk M."/>
            <person name="Hesse C."/>
            <person name="Kuske C.R."/>
            <person name="Desiro A."/>
            <person name="Benucci G.M."/>
            <person name="Bonito G."/>
            <person name="Stajich J.E."/>
            <person name="Dunlap C."/>
            <person name="Arnold A.E."/>
            <person name="Porras-Alfaro A."/>
        </authorList>
    </citation>
    <scope>NUCLEOTIDE SEQUENCE [LARGE SCALE GENOMIC DNA]</scope>
    <source>
        <strain evidence="5 6">AZ0501</strain>
    </source>
</reference>
<dbReference type="InterPro" id="IPR003591">
    <property type="entry name" value="Leu-rich_rpt_typical-subtyp"/>
</dbReference>
<feature type="region of interest" description="Disordered" evidence="3">
    <location>
        <begin position="17"/>
        <end position="58"/>
    </location>
</feature>
<proteinExistence type="predicted"/>
<dbReference type="SUPFAM" id="SSF52058">
    <property type="entry name" value="L domain-like"/>
    <property type="match status" value="1"/>
</dbReference>
<evidence type="ECO:0000256" key="3">
    <source>
        <dbReference type="SAM" id="MobiDB-lite"/>
    </source>
</evidence>
<dbReference type="PANTHER" id="PTHR48051:SF1">
    <property type="entry name" value="RAS SUPPRESSOR PROTEIN 1"/>
    <property type="match status" value="1"/>
</dbReference>
<dbReference type="InterPro" id="IPR050216">
    <property type="entry name" value="LRR_domain-containing"/>
</dbReference>
<dbReference type="PANTHER" id="PTHR48051">
    <property type="match status" value="1"/>
</dbReference>
<evidence type="ECO:0000259" key="4">
    <source>
        <dbReference type="Pfam" id="PF23598"/>
    </source>
</evidence>
<dbReference type="SMART" id="SM00369">
    <property type="entry name" value="LRR_TYP"/>
    <property type="match status" value="4"/>
</dbReference>
<dbReference type="EMBL" id="MVBO01000081">
    <property type="protein sequence ID" value="OZJ03512.1"/>
    <property type="molecule type" value="Genomic_DNA"/>
</dbReference>
<gene>
    <name evidence="5" type="ORF">BZG36_03429</name>
</gene>
<dbReference type="OrthoDB" id="660555at2759"/>
<keyword evidence="1" id="KW-0433">Leucine-rich repeat</keyword>
<feature type="domain" description="Disease resistance R13L4/SHOC-2-like LRR" evidence="4">
    <location>
        <begin position="341"/>
        <end position="435"/>
    </location>
</feature>
<dbReference type="PROSITE" id="PS51450">
    <property type="entry name" value="LRR"/>
    <property type="match status" value="1"/>
</dbReference>
<evidence type="ECO:0000256" key="1">
    <source>
        <dbReference type="ARBA" id="ARBA00022614"/>
    </source>
</evidence>
<sequence length="755" mass="81849">MGQRLSKVHTRYALAFVDDRDGTPERTTRSRSGTTSTTMSGTSVHPSTPRSRPGTPCLHPNHYGLNYQPSSPDALPHIFYTHKGKEPMGQQALHTGVNSRLSGVFAKQQERQDSGFGGDVWSYGRARASSSTSDQESLRTKANMSYAPTPIAETPLSMPDNSHDAHLRFLSDLHYINQTYYADLLPQSTAPNSPMARTNTADAVSDYTSLQAQQDYFSLPYSHHTSPSVPTAASALIPTLLRTTGTELTPLDSTMEMLAAETEPDFEEVDENASVPFARRVTCSEVLAGLPRLATPPSRAHNPEDPPPPHLARAHPAVRRAFQYAQGSPHSPGQTKVNDQVIDLEGRKVVKLSRNIGLLSGLRVLNLANNDLMSIPRTVGYLKNLTTLNLSHNNLTVLPDTISYLKNLVELDCSHNRLVTIPAGIGHLTKLTTLLLNDNADLQQLPQEMGNVASLVTLDLSNTALSTIPAEVSRLQYLRRLRLDDCPLVESFSHEIAHNPPSLKEVCARTIVRNSLPILAATADDIKDYLVSHRTCSFCGGPFYDSFVVRGRIVEKGDGVFVPYEYKLCAAHWNDESERVHCLFAGRPDTAPKVSTTLPISSRRKGRAGKKAPLAKSVELNTRSGYHLPTGAAALTASKSKRTSVCDTPAGLSTLPSAPTVTGNRTSLFVPVTTVPIKSLKKQPSLPALRLDLTDLDEHDLRYATDDEGDLSSHVSASAGSGWRRVLISSTRSPSMRGWSTGAASGAGTPSGLVA</sequence>
<dbReference type="InterPro" id="IPR001611">
    <property type="entry name" value="Leu-rich_rpt"/>
</dbReference>
<evidence type="ECO:0000313" key="5">
    <source>
        <dbReference type="EMBL" id="OZJ03512.1"/>
    </source>
</evidence>
<dbReference type="Proteomes" id="UP000242875">
    <property type="component" value="Unassembled WGS sequence"/>
</dbReference>
<feature type="region of interest" description="Disordered" evidence="3">
    <location>
        <begin position="733"/>
        <end position="755"/>
    </location>
</feature>
<evidence type="ECO:0000313" key="6">
    <source>
        <dbReference type="Proteomes" id="UP000242875"/>
    </source>
</evidence>
<keyword evidence="2" id="KW-0677">Repeat</keyword>
<feature type="region of interest" description="Disordered" evidence="3">
    <location>
        <begin position="293"/>
        <end position="312"/>
    </location>
</feature>
<dbReference type="Gene3D" id="3.80.10.10">
    <property type="entry name" value="Ribonuclease Inhibitor"/>
    <property type="match status" value="1"/>
</dbReference>
<protein>
    <recommendedName>
        <fullName evidence="4">Disease resistance R13L4/SHOC-2-like LRR domain-containing protein</fullName>
    </recommendedName>
</protein>
<dbReference type="InterPro" id="IPR032675">
    <property type="entry name" value="LRR_dom_sf"/>
</dbReference>
<feature type="compositionally biased region" description="Low complexity" evidence="3">
    <location>
        <begin position="30"/>
        <end position="43"/>
    </location>
</feature>
<evidence type="ECO:0000256" key="2">
    <source>
        <dbReference type="ARBA" id="ARBA00022737"/>
    </source>
</evidence>
<dbReference type="AlphaFoldDB" id="A0A261XYU4"/>
<comment type="caution">
    <text evidence="5">The sequence shown here is derived from an EMBL/GenBank/DDBJ whole genome shotgun (WGS) entry which is preliminary data.</text>
</comment>
<keyword evidence="6" id="KW-1185">Reference proteome</keyword>
<feature type="compositionally biased region" description="Basic and acidic residues" evidence="3">
    <location>
        <begin position="17"/>
        <end position="28"/>
    </location>
</feature>
<dbReference type="Pfam" id="PF23598">
    <property type="entry name" value="LRR_14"/>
    <property type="match status" value="1"/>
</dbReference>
<name>A0A261XYU4_9FUNG</name>
<dbReference type="InterPro" id="IPR055414">
    <property type="entry name" value="LRR_R13L4/SHOC2-like"/>
</dbReference>
<organism evidence="5 6">
    <name type="scientific">Bifiguratus adelaidae</name>
    <dbReference type="NCBI Taxonomy" id="1938954"/>
    <lineage>
        <taxon>Eukaryota</taxon>
        <taxon>Fungi</taxon>
        <taxon>Fungi incertae sedis</taxon>
        <taxon>Mucoromycota</taxon>
        <taxon>Mucoromycotina</taxon>
        <taxon>Endogonomycetes</taxon>
        <taxon>Endogonales</taxon>
        <taxon>Endogonales incertae sedis</taxon>
        <taxon>Bifiguratus</taxon>
    </lineage>
</organism>
<feature type="compositionally biased region" description="Low complexity" evidence="3">
    <location>
        <begin position="738"/>
        <end position="755"/>
    </location>
</feature>
<accession>A0A261XYU4</accession>